<evidence type="ECO:0000256" key="7">
    <source>
        <dbReference type="SAM" id="SignalP"/>
    </source>
</evidence>
<evidence type="ECO:0000256" key="3">
    <source>
        <dbReference type="ARBA" id="ARBA00022723"/>
    </source>
</evidence>
<dbReference type="InterPro" id="IPR002327">
    <property type="entry name" value="Cyt_c_1A/1B"/>
</dbReference>
<dbReference type="Pfam" id="PF00034">
    <property type="entry name" value="Cytochrom_C"/>
    <property type="match status" value="1"/>
</dbReference>
<evidence type="ECO:0000256" key="6">
    <source>
        <dbReference type="PROSITE-ProRule" id="PRU00433"/>
    </source>
</evidence>
<dbReference type="PANTHER" id="PTHR11961">
    <property type="entry name" value="CYTOCHROME C"/>
    <property type="match status" value="1"/>
</dbReference>
<dbReference type="InterPro" id="IPR009056">
    <property type="entry name" value="Cyt_c-like_dom"/>
</dbReference>
<evidence type="ECO:0000256" key="4">
    <source>
        <dbReference type="ARBA" id="ARBA00022982"/>
    </source>
</evidence>
<dbReference type="GO" id="GO:0046872">
    <property type="term" value="F:metal ion binding"/>
    <property type="evidence" value="ECO:0007669"/>
    <property type="project" value="UniProtKB-KW"/>
</dbReference>
<comment type="caution">
    <text evidence="9">The sequence shown here is derived from an EMBL/GenBank/DDBJ whole genome shotgun (WGS) entry which is preliminary data.</text>
</comment>
<feature type="signal peptide" evidence="7">
    <location>
        <begin position="1"/>
        <end position="20"/>
    </location>
</feature>
<dbReference type="STRING" id="48936.NJ75_03404"/>
<keyword evidence="10" id="KW-1185">Reference proteome</keyword>
<dbReference type="GO" id="GO:0020037">
    <property type="term" value="F:heme binding"/>
    <property type="evidence" value="ECO:0007669"/>
    <property type="project" value="InterPro"/>
</dbReference>
<keyword evidence="3 6" id="KW-0479">Metal-binding</keyword>
<keyword evidence="5 6" id="KW-0408">Iron</keyword>
<keyword evidence="7" id="KW-0732">Signal</keyword>
<name>A0A0B9A0B1_9SPHN</name>
<dbReference type="PATRIC" id="fig|48936.3.peg.3428"/>
<dbReference type="InterPro" id="IPR036909">
    <property type="entry name" value="Cyt_c-like_dom_sf"/>
</dbReference>
<sequence>MHMRQVFQYLALSTATLLLASCGGGGSSDKTAADSAAKPAETTTAAAPAAATSAAAPTADSTDTLDGATLASLTGDAAHGKTVFAQCQACHSLEAGKNMIGPSLAGVVGRKAGSEAGYSYSAANKNSGITWSAEKLFQYLEKPARVVPGTKMSFAGLPKAQDRADVIAYLKAPN</sequence>
<keyword evidence="1" id="KW-0813">Transport</keyword>
<proteinExistence type="predicted"/>
<feature type="domain" description="Cytochrome c" evidence="8">
    <location>
        <begin position="75"/>
        <end position="174"/>
    </location>
</feature>
<evidence type="ECO:0000256" key="5">
    <source>
        <dbReference type="ARBA" id="ARBA00023004"/>
    </source>
</evidence>
<protein>
    <submittedName>
        <fullName evidence="9">Cytochrome c class I</fullName>
    </submittedName>
</protein>
<dbReference type="GO" id="GO:0009055">
    <property type="term" value="F:electron transfer activity"/>
    <property type="evidence" value="ECO:0007669"/>
    <property type="project" value="InterPro"/>
</dbReference>
<organism evidence="9 10">
    <name type="scientific">Novosphingobium subterraneum</name>
    <dbReference type="NCBI Taxonomy" id="48936"/>
    <lineage>
        <taxon>Bacteria</taxon>
        <taxon>Pseudomonadati</taxon>
        <taxon>Pseudomonadota</taxon>
        <taxon>Alphaproteobacteria</taxon>
        <taxon>Sphingomonadales</taxon>
        <taxon>Sphingomonadaceae</taxon>
        <taxon>Novosphingobium</taxon>
    </lineage>
</organism>
<keyword evidence="4" id="KW-0249">Electron transport</keyword>
<evidence type="ECO:0000256" key="1">
    <source>
        <dbReference type="ARBA" id="ARBA00022448"/>
    </source>
</evidence>
<evidence type="ECO:0000313" key="9">
    <source>
        <dbReference type="EMBL" id="KHS44002.1"/>
    </source>
</evidence>
<evidence type="ECO:0000259" key="8">
    <source>
        <dbReference type="PROSITE" id="PS51007"/>
    </source>
</evidence>
<dbReference type="Gene3D" id="1.10.760.10">
    <property type="entry name" value="Cytochrome c-like domain"/>
    <property type="match status" value="1"/>
</dbReference>
<dbReference type="AlphaFoldDB" id="A0A0B9A0B1"/>
<evidence type="ECO:0000313" key="10">
    <source>
        <dbReference type="Proteomes" id="UP000031338"/>
    </source>
</evidence>
<evidence type="ECO:0000256" key="2">
    <source>
        <dbReference type="ARBA" id="ARBA00022617"/>
    </source>
</evidence>
<gene>
    <name evidence="9" type="ORF">NJ75_03404</name>
</gene>
<feature type="chain" id="PRO_5002141198" evidence="7">
    <location>
        <begin position="21"/>
        <end position="174"/>
    </location>
</feature>
<dbReference type="PRINTS" id="PR00604">
    <property type="entry name" value="CYTCHRMECIAB"/>
</dbReference>
<dbReference type="PROSITE" id="PS51257">
    <property type="entry name" value="PROKAR_LIPOPROTEIN"/>
    <property type="match status" value="1"/>
</dbReference>
<dbReference type="EMBL" id="JRVC01000019">
    <property type="protein sequence ID" value="KHS44002.1"/>
    <property type="molecule type" value="Genomic_DNA"/>
</dbReference>
<keyword evidence="2 6" id="KW-0349">Heme</keyword>
<dbReference type="PROSITE" id="PS51007">
    <property type="entry name" value="CYTC"/>
    <property type="match status" value="1"/>
</dbReference>
<reference evidence="9 10" key="1">
    <citation type="submission" date="2014-10" db="EMBL/GenBank/DDBJ databases">
        <title>Draft genome sequence of Novosphingobium subterraneum DSM 12447.</title>
        <authorList>
            <person name="Gan H.M."/>
            <person name="Gan H.Y."/>
            <person name="Savka M.A."/>
        </authorList>
    </citation>
    <scope>NUCLEOTIDE SEQUENCE [LARGE SCALE GENOMIC DNA]</scope>
    <source>
        <strain evidence="9 10">DSM 12447</strain>
    </source>
</reference>
<dbReference type="SUPFAM" id="SSF46626">
    <property type="entry name" value="Cytochrome c"/>
    <property type="match status" value="1"/>
</dbReference>
<dbReference type="Proteomes" id="UP000031338">
    <property type="component" value="Unassembled WGS sequence"/>
</dbReference>
<accession>A0A0B9A0B1</accession>